<reference evidence="3" key="1">
    <citation type="submission" date="2019-06" db="EMBL/GenBank/DDBJ databases">
        <title>Draft genome sequence of the griseofulvin-producing fungus Xylaria cubensis strain G536.</title>
        <authorList>
            <person name="Mead M.E."/>
            <person name="Raja H.A."/>
            <person name="Steenwyk J.L."/>
            <person name="Knowles S.L."/>
            <person name="Oberlies N.H."/>
            <person name="Rokas A."/>
        </authorList>
    </citation>
    <scope>NUCLEOTIDE SEQUENCE [LARGE SCALE GENOMIC DNA]</scope>
    <source>
        <strain evidence="3">G536</strain>
    </source>
</reference>
<dbReference type="PANTHER" id="PTHR37540">
    <property type="entry name" value="TRANSCRIPTION FACTOR (ACR-2), PUTATIVE-RELATED-RELATED"/>
    <property type="match status" value="1"/>
</dbReference>
<dbReference type="OrthoDB" id="4158087at2759"/>
<evidence type="ECO:0008006" key="4">
    <source>
        <dbReference type="Google" id="ProtNLM"/>
    </source>
</evidence>
<accession>A0A553I797</accession>
<feature type="compositionally biased region" description="Basic residues" evidence="1">
    <location>
        <begin position="51"/>
        <end position="60"/>
    </location>
</feature>
<dbReference type="PANTHER" id="PTHR37540:SF9">
    <property type="entry name" value="ZN(2)-C6 FUNGAL-TYPE DOMAIN-CONTAINING PROTEIN"/>
    <property type="match status" value="1"/>
</dbReference>
<feature type="region of interest" description="Disordered" evidence="1">
    <location>
        <begin position="51"/>
        <end position="88"/>
    </location>
</feature>
<keyword evidence="3" id="KW-1185">Reference proteome</keyword>
<sequence length="474" mass="53824">MLGLPQRYRRRNGRLVMPLQFIDNSSIDKKTRTLIRSHVAKGKNLGRTIHRPSRYARRRQVAASTVSASEPLSNTEPEAYNDQNPESSLSIQGHIQGDLSRLFPFDTEVITYMNVAAYPPQLSRTVINATGPRLFLQYAFIDEAFAMSVTAAVSLPVTHQETTEALSHLSRSMRLVNQRLAGEQKVALSDTTLGAVIVMVQLERLLGYHRYALIHFDGLQKIIALRGGIVTLFQENPGIAQKALRADFDFALQFGSPTIYDGECVLGKDTLNWLHEKYRENRAVSSDTSAFIVCDPDLRRVYEDISMLAWLVDDNAIHGIRVDDYDFHNLLLLVGYRLLKVRLLNSSIKSVNKLELLLHLGLAALMSRFFATLGVKALDVLLLRRCIISAILEKHYDNKEEQELVLWLLLIAKTSVFRDEDEDIWLIPKVSQVTTQLGLSTWDHVSTTTRKFPWVRLFSDDMAQTLWNQIDSFP</sequence>
<proteinExistence type="predicted"/>
<dbReference type="Proteomes" id="UP000319160">
    <property type="component" value="Unassembled WGS sequence"/>
</dbReference>
<name>A0A553I797_9PEZI</name>
<organism evidence="2 3">
    <name type="scientific">Xylaria flabelliformis</name>
    <dbReference type="NCBI Taxonomy" id="2512241"/>
    <lineage>
        <taxon>Eukaryota</taxon>
        <taxon>Fungi</taxon>
        <taxon>Dikarya</taxon>
        <taxon>Ascomycota</taxon>
        <taxon>Pezizomycotina</taxon>
        <taxon>Sordariomycetes</taxon>
        <taxon>Xylariomycetidae</taxon>
        <taxon>Xylariales</taxon>
        <taxon>Xylariaceae</taxon>
        <taxon>Xylaria</taxon>
    </lineage>
</organism>
<evidence type="ECO:0000256" key="1">
    <source>
        <dbReference type="SAM" id="MobiDB-lite"/>
    </source>
</evidence>
<evidence type="ECO:0000313" key="2">
    <source>
        <dbReference type="EMBL" id="TRX96054.1"/>
    </source>
</evidence>
<feature type="compositionally biased region" description="Polar residues" evidence="1">
    <location>
        <begin position="62"/>
        <end position="88"/>
    </location>
</feature>
<evidence type="ECO:0000313" key="3">
    <source>
        <dbReference type="Proteomes" id="UP000319160"/>
    </source>
</evidence>
<dbReference type="EMBL" id="VFLP01000013">
    <property type="protein sequence ID" value="TRX96054.1"/>
    <property type="molecule type" value="Genomic_DNA"/>
</dbReference>
<dbReference type="STRING" id="2512241.A0A553I797"/>
<gene>
    <name evidence="2" type="ORF">FHL15_003196</name>
</gene>
<protein>
    <recommendedName>
        <fullName evidence="4">Transcription factor domain-containing protein</fullName>
    </recommendedName>
</protein>
<dbReference type="AlphaFoldDB" id="A0A553I797"/>
<comment type="caution">
    <text evidence="2">The sequence shown here is derived from an EMBL/GenBank/DDBJ whole genome shotgun (WGS) entry which is preliminary data.</text>
</comment>